<protein>
    <submittedName>
        <fullName evidence="5">TetR family transcriptional regulator</fullName>
    </submittedName>
</protein>
<feature type="compositionally biased region" description="Pro residues" evidence="3">
    <location>
        <begin position="208"/>
        <end position="217"/>
    </location>
</feature>
<evidence type="ECO:0000256" key="1">
    <source>
        <dbReference type="ARBA" id="ARBA00023125"/>
    </source>
</evidence>
<evidence type="ECO:0000313" key="6">
    <source>
        <dbReference type="EMBL" id="OHU78375.1"/>
    </source>
</evidence>
<feature type="DNA-binding region" description="H-T-H motif" evidence="2">
    <location>
        <begin position="44"/>
        <end position="63"/>
    </location>
</feature>
<dbReference type="Proteomes" id="UP000179441">
    <property type="component" value="Unassembled WGS sequence"/>
</dbReference>
<dbReference type="EMBL" id="MLIS01000001">
    <property type="protein sequence ID" value="OHU78375.1"/>
    <property type="molecule type" value="Genomic_DNA"/>
</dbReference>
<dbReference type="EMBL" id="MLIQ01000015">
    <property type="protein sequence ID" value="OHU56845.1"/>
    <property type="molecule type" value="Genomic_DNA"/>
</dbReference>
<evidence type="ECO:0000313" key="8">
    <source>
        <dbReference type="Proteomes" id="UP000180043"/>
    </source>
</evidence>
<reference evidence="7 8" key="1">
    <citation type="submission" date="2016-10" db="EMBL/GenBank/DDBJ databases">
        <title>Evaluation of Human, Veterinary and Environmental Mycobacterium chelonae Isolates by Core Genome Phylogenomic Analysis, Targeted Gene Comparison, and Anti-microbial Susceptibility Patterns: A Tale of Mistaken Identities.</title>
        <authorList>
            <person name="Fogelson S.B."/>
            <person name="Camus A.C."/>
            <person name="Lorenz W."/>
            <person name="Vasireddy R."/>
            <person name="Vasireddy S."/>
            <person name="Smith T."/>
            <person name="Brown-Elliott B.A."/>
            <person name="Wallace R.J.Jr."/>
            <person name="Hasan N.A."/>
            <person name="Reischl U."/>
            <person name="Sanchez S."/>
        </authorList>
    </citation>
    <scope>NUCLEOTIDE SEQUENCE [LARGE SCALE GENOMIC DNA]</scope>
    <source>
        <strain evidence="5 8">15515</strain>
        <strain evidence="6 7">15518</strain>
    </source>
</reference>
<dbReference type="Gene3D" id="1.10.357.10">
    <property type="entry name" value="Tetracycline Repressor, domain 2"/>
    <property type="match status" value="1"/>
</dbReference>
<evidence type="ECO:0000256" key="3">
    <source>
        <dbReference type="SAM" id="MobiDB-lite"/>
    </source>
</evidence>
<dbReference type="SUPFAM" id="SSF46689">
    <property type="entry name" value="Homeodomain-like"/>
    <property type="match status" value="1"/>
</dbReference>
<organism evidence="5 8">
    <name type="scientific">Mycobacteroides chelonae</name>
    <name type="common">Mycobacterium chelonae</name>
    <dbReference type="NCBI Taxonomy" id="1774"/>
    <lineage>
        <taxon>Bacteria</taxon>
        <taxon>Bacillati</taxon>
        <taxon>Actinomycetota</taxon>
        <taxon>Actinomycetes</taxon>
        <taxon>Mycobacteriales</taxon>
        <taxon>Mycobacteriaceae</taxon>
        <taxon>Mycobacteroides</taxon>
    </lineage>
</organism>
<comment type="caution">
    <text evidence="5">The sequence shown here is derived from an EMBL/GenBank/DDBJ whole genome shotgun (WGS) entry which is preliminary data.</text>
</comment>
<dbReference type="RefSeq" id="WP_057969382.1">
    <property type="nucleotide sequence ID" value="NZ_CP050145.1"/>
</dbReference>
<proteinExistence type="predicted"/>
<dbReference type="InterPro" id="IPR001647">
    <property type="entry name" value="HTH_TetR"/>
</dbReference>
<gene>
    <name evidence="5" type="ORF">BKG82_13350</name>
    <name evidence="6" type="ORF">BKG84_08215</name>
</gene>
<accession>A0A1S1LJ22</accession>
<evidence type="ECO:0000259" key="4">
    <source>
        <dbReference type="PROSITE" id="PS50977"/>
    </source>
</evidence>
<evidence type="ECO:0000313" key="7">
    <source>
        <dbReference type="Proteomes" id="UP000179441"/>
    </source>
</evidence>
<dbReference type="Proteomes" id="UP000180043">
    <property type="component" value="Unassembled WGS sequence"/>
</dbReference>
<dbReference type="GO" id="GO:0003677">
    <property type="term" value="F:DNA binding"/>
    <property type="evidence" value="ECO:0007669"/>
    <property type="project" value="UniProtKB-UniRule"/>
</dbReference>
<feature type="compositionally biased region" description="Low complexity" evidence="3">
    <location>
        <begin position="195"/>
        <end position="207"/>
    </location>
</feature>
<evidence type="ECO:0000313" key="5">
    <source>
        <dbReference type="EMBL" id="OHU56845.1"/>
    </source>
</evidence>
<name>A0A1S1LJ22_MYCCH</name>
<feature type="region of interest" description="Disordered" evidence="3">
    <location>
        <begin position="195"/>
        <end position="217"/>
    </location>
</feature>
<keyword evidence="1 2" id="KW-0238">DNA-binding</keyword>
<sequence length="217" mass="23958">MTNGQAQRRSWAGISAAERADERRRELMAAGVRLLGVSPRPAVTVRAVCRSAGMTERYFYENFSDRDTFVRAVYDHVGFRAIEALSGARSAHEGVDAFVRLMVDEPTMGRVLLIAPTFEPTLSESGYDWLPRFVALLQGKLSTNLADEVQQQLVATSLVGALTSLFRGYLNEELKVERQRFVDYCVQILLQGANSTPTTTTGTTTPPQTSPSPRQPS</sequence>
<dbReference type="AlphaFoldDB" id="A0A1S1LJ22"/>
<evidence type="ECO:0000256" key="2">
    <source>
        <dbReference type="PROSITE-ProRule" id="PRU00335"/>
    </source>
</evidence>
<dbReference type="InterPro" id="IPR009057">
    <property type="entry name" value="Homeodomain-like_sf"/>
</dbReference>
<dbReference type="PROSITE" id="PS50977">
    <property type="entry name" value="HTH_TETR_2"/>
    <property type="match status" value="1"/>
</dbReference>
<keyword evidence="7" id="KW-1185">Reference proteome</keyword>
<feature type="domain" description="HTH tetR-type" evidence="4">
    <location>
        <begin position="21"/>
        <end position="81"/>
    </location>
</feature>